<evidence type="ECO:0000313" key="2">
    <source>
        <dbReference type="EMBL" id="RWS04709.1"/>
    </source>
</evidence>
<feature type="non-terminal residue" evidence="1">
    <location>
        <position position="18"/>
    </location>
</feature>
<organism evidence="1 3">
    <name type="scientific">Dinothrombium tinctorium</name>
    <dbReference type="NCBI Taxonomy" id="1965070"/>
    <lineage>
        <taxon>Eukaryota</taxon>
        <taxon>Metazoa</taxon>
        <taxon>Ecdysozoa</taxon>
        <taxon>Arthropoda</taxon>
        <taxon>Chelicerata</taxon>
        <taxon>Arachnida</taxon>
        <taxon>Acari</taxon>
        <taxon>Acariformes</taxon>
        <taxon>Trombidiformes</taxon>
        <taxon>Prostigmata</taxon>
        <taxon>Anystina</taxon>
        <taxon>Parasitengona</taxon>
        <taxon>Trombidioidea</taxon>
        <taxon>Trombidiidae</taxon>
        <taxon>Dinothrombium</taxon>
    </lineage>
</organism>
<name>A0A3S4QKQ6_9ACAR</name>
<evidence type="ECO:0000313" key="3">
    <source>
        <dbReference type="Proteomes" id="UP000285301"/>
    </source>
</evidence>
<dbReference type="AlphaFoldDB" id="A0A3S4QKQ6"/>
<proteinExistence type="predicted"/>
<evidence type="ECO:0000313" key="1">
    <source>
        <dbReference type="EMBL" id="RWS04682.1"/>
    </source>
</evidence>
<comment type="caution">
    <text evidence="1">The sequence shown here is derived from an EMBL/GenBank/DDBJ whole genome shotgun (WGS) entry which is preliminary data.</text>
</comment>
<protein>
    <submittedName>
        <fullName evidence="1">Uncharacterized protein</fullName>
    </submittedName>
</protein>
<reference evidence="1" key="2">
    <citation type="submission" date="2018-11" db="EMBL/GenBank/DDBJ databases">
        <title>Trombidioid mite genomics.</title>
        <authorList>
            <person name="Dong X."/>
        </authorList>
    </citation>
    <scope>NUCLEOTIDE SEQUENCE</scope>
    <source>
        <strain evidence="1">UoL-WK</strain>
    </source>
</reference>
<accession>A0A3S4QKQ6</accession>
<reference evidence="1 3" key="1">
    <citation type="journal article" date="2018" name="Gigascience">
        <title>Genomes of trombidid mites reveal novel predicted allergens and laterally-transferred genes associated with secondary metabolism.</title>
        <authorList>
            <person name="Dong X."/>
            <person name="Chaisiri K."/>
            <person name="Xia D."/>
            <person name="Armstrong S.D."/>
            <person name="Fang Y."/>
            <person name="Donnelly M.J."/>
            <person name="Kadowaki T."/>
            <person name="McGarry J.W."/>
            <person name="Darby A.C."/>
            <person name="Makepeace B.L."/>
        </authorList>
    </citation>
    <scope>NUCLEOTIDE SEQUENCE [LARGE SCALE GENOMIC DNA]</scope>
    <source>
        <strain evidence="1">UoL-WK</strain>
    </source>
</reference>
<dbReference type="EMBL" id="NCKU01005338">
    <property type="protein sequence ID" value="RWS04682.1"/>
    <property type="molecule type" value="Genomic_DNA"/>
</dbReference>
<keyword evidence="3" id="KW-1185">Reference proteome</keyword>
<sequence length="18" mass="2089">MLEDYSDSIVKLLSNFSK</sequence>
<gene>
    <name evidence="2" type="ORF">B4U79_00259</name>
    <name evidence="1" type="ORF">B4U79_13778</name>
</gene>
<dbReference type="EMBL" id="NCKU01005319">
    <property type="protein sequence ID" value="RWS04709.1"/>
    <property type="molecule type" value="Genomic_DNA"/>
</dbReference>
<dbReference type="Proteomes" id="UP000285301">
    <property type="component" value="Unassembled WGS sequence"/>
</dbReference>